<organism evidence="1 2">
    <name type="scientific">Ktedonobacter robiniae</name>
    <dbReference type="NCBI Taxonomy" id="2778365"/>
    <lineage>
        <taxon>Bacteria</taxon>
        <taxon>Bacillati</taxon>
        <taxon>Chloroflexota</taxon>
        <taxon>Ktedonobacteria</taxon>
        <taxon>Ktedonobacterales</taxon>
        <taxon>Ktedonobacteraceae</taxon>
        <taxon>Ktedonobacter</taxon>
    </lineage>
</organism>
<reference evidence="1 2" key="1">
    <citation type="journal article" date="2021" name="Int. J. Syst. Evol. Microbiol.">
        <title>Reticulibacter mediterranei gen. nov., sp. nov., within the new family Reticulibacteraceae fam. nov., and Ktedonospora formicarum gen. nov., sp. nov., Ktedonobacter robiniae sp. nov., Dictyobacter formicarum sp. nov. and Dictyobacter arantiisoli sp. nov., belonging to the class Ktedonobacteria.</title>
        <authorList>
            <person name="Yabe S."/>
            <person name="Zheng Y."/>
            <person name="Wang C.M."/>
            <person name="Sakai Y."/>
            <person name="Abe K."/>
            <person name="Yokota A."/>
            <person name="Donadio S."/>
            <person name="Cavaletti L."/>
            <person name="Monciardini P."/>
        </authorList>
    </citation>
    <scope>NUCLEOTIDE SEQUENCE [LARGE SCALE GENOMIC DNA]</scope>
    <source>
        <strain evidence="1 2">SOSP1-30</strain>
    </source>
</reference>
<comment type="caution">
    <text evidence="1">The sequence shown here is derived from an EMBL/GenBank/DDBJ whole genome shotgun (WGS) entry which is preliminary data.</text>
</comment>
<dbReference type="EMBL" id="BNJG01000002">
    <property type="protein sequence ID" value="GHO56635.1"/>
    <property type="molecule type" value="Genomic_DNA"/>
</dbReference>
<protein>
    <submittedName>
        <fullName evidence="1">Uncharacterized protein</fullName>
    </submittedName>
</protein>
<proteinExistence type="predicted"/>
<dbReference type="Proteomes" id="UP000654345">
    <property type="component" value="Unassembled WGS sequence"/>
</dbReference>
<dbReference type="RefSeq" id="WP_201373104.1">
    <property type="nucleotide sequence ID" value="NZ_BNJG01000002.1"/>
</dbReference>
<sequence length="70" mass="8019">MSKQTKAVAEFIDKELPGLQKQFKPVSEKYGGALETYDAYMEQWRGKLPESDLSGRALELVKQEIEKSLR</sequence>
<evidence type="ECO:0000313" key="2">
    <source>
        <dbReference type="Proteomes" id="UP000654345"/>
    </source>
</evidence>
<gene>
    <name evidence="1" type="ORF">KSB_51100</name>
</gene>
<name>A0ABQ3UWB9_9CHLR</name>
<accession>A0ABQ3UWB9</accession>
<evidence type="ECO:0000313" key="1">
    <source>
        <dbReference type="EMBL" id="GHO56635.1"/>
    </source>
</evidence>
<keyword evidence="2" id="KW-1185">Reference proteome</keyword>